<protein>
    <submittedName>
        <fullName evidence="1">Uncharacterized protein</fullName>
    </submittedName>
</protein>
<dbReference type="Gene3D" id="6.10.250.1190">
    <property type="match status" value="1"/>
</dbReference>
<reference evidence="1 2" key="1">
    <citation type="submission" date="2024-04" db="EMBL/GenBank/DDBJ databases">
        <authorList>
            <person name="Fracassetti M."/>
        </authorList>
    </citation>
    <scope>NUCLEOTIDE SEQUENCE [LARGE SCALE GENOMIC DNA]</scope>
</reference>
<gene>
    <name evidence="1" type="ORF">LTRI10_LOCUS30174</name>
</gene>
<accession>A0AAV2ETP6</accession>
<evidence type="ECO:0000313" key="2">
    <source>
        <dbReference type="Proteomes" id="UP001497516"/>
    </source>
</evidence>
<sequence length="67" mass="7804">MCDRRARMLQDQFIASVNHVQALAIIVSTFHYFKNPSTIDQDTFAEYTARTTFERSLTCCLEREKLA</sequence>
<dbReference type="EMBL" id="OZ034818">
    <property type="protein sequence ID" value="CAL1389306.1"/>
    <property type="molecule type" value="Genomic_DNA"/>
</dbReference>
<keyword evidence="2" id="KW-1185">Reference proteome</keyword>
<proteinExistence type="predicted"/>
<name>A0AAV2ETP6_9ROSI</name>
<evidence type="ECO:0000313" key="1">
    <source>
        <dbReference type="EMBL" id="CAL1389306.1"/>
    </source>
</evidence>
<dbReference type="Proteomes" id="UP001497516">
    <property type="component" value="Chromosome 5"/>
</dbReference>
<dbReference type="AlphaFoldDB" id="A0AAV2ETP6"/>
<organism evidence="1 2">
    <name type="scientific">Linum trigynum</name>
    <dbReference type="NCBI Taxonomy" id="586398"/>
    <lineage>
        <taxon>Eukaryota</taxon>
        <taxon>Viridiplantae</taxon>
        <taxon>Streptophyta</taxon>
        <taxon>Embryophyta</taxon>
        <taxon>Tracheophyta</taxon>
        <taxon>Spermatophyta</taxon>
        <taxon>Magnoliopsida</taxon>
        <taxon>eudicotyledons</taxon>
        <taxon>Gunneridae</taxon>
        <taxon>Pentapetalae</taxon>
        <taxon>rosids</taxon>
        <taxon>fabids</taxon>
        <taxon>Malpighiales</taxon>
        <taxon>Linaceae</taxon>
        <taxon>Linum</taxon>
    </lineage>
</organism>